<gene>
    <name evidence="1" type="ORF">Fmac_016143</name>
</gene>
<dbReference type="AlphaFoldDB" id="A0ABD1MGK8"/>
<dbReference type="EMBL" id="JBGMDY010000005">
    <property type="protein sequence ID" value="KAL2334930.1"/>
    <property type="molecule type" value="Genomic_DNA"/>
</dbReference>
<name>A0ABD1MGK8_9FABA</name>
<dbReference type="Proteomes" id="UP001603857">
    <property type="component" value="Unassembled WGS sequence"/>
</dbReference>
<evidence type="ECO:0000313" key="2">
    <source>
        <dbReference type="Proteomes" id="UP001603857"/>
    </source>
</evidence>
<protein>
    <submittedName>
        <fullName evidence="1">Uncharacterized protein</fullName>
    </submittedName>
</protein>
<comment type="caution">
    <text evidence="1">The sequence shown here is derived from an EMBL/GenBank/DDBJ whole genome shotgun (WGS) entry which is preliminary data.</text>
</comment>
<keyword evidence="2" id="KW-1185">Reference proteome</keyword>
<reference evidence="1 2" key="1">
    <citation type="submission" date="2024-08" db="EMBL/GenBank/DDBJ databases">
        <title>Insights into the chromosomal genome structure of Flemingia macrophylla.</title>
        <authorList>
            <person name="Ding Y."/>
            <person name="Zhao Y."/>
            <person name="Bi W."/>
            <person name="Wu M."/>
            <person name="Zhao G."/>
            <person name="Gong Y."/>
            <person name="Li W."/>
            <person name="Zhang P."/>
        </authorList>
    </citation>
    <scope>NUCLEOTIDE SEQUENCE [LARGE SCALE GENOMIC DNA]</scope>
    <source>
        <strain evidence="1">DYQJB</strain>
        <tissue evidence="1">Leaf</tissue>
    </source>
</reference>
<organism evidence="1 2">
    <name type="scientific">Flemingia macrophylla</name>
    <dbReference type="NCBI Taxonomy" id="520843"/>
    <lineage>
        <taxon>Eukaryota</taxon>
        <taxon>Viridiplantae</taxon>
        <taxon>Streptophyta</taxon>
        <taxon>Embryophyta</taxon>
        <taxon>Tracheophyta</taxon>
        <taxon>Spermatophyta</taxon>
        <taxon>Magnoliopsida</taxon>
        <taxon>eudicotyledons</taxon>
        <taxon>Gunneridae</taxon>
        <taxon>Pentapetalae</taxon>
        <taxon>rosids</taxon>
        <taxon>fabids</taxon>
        <taxon>Fabales</taxon>
        <taxon>Fabaceae</taxon>
        <taxon>Papilionoideae</taxon>
        <taxon>50 kb inversion clade</taxon>
        <taxon>NPAAA clade</taxon>
        <taxon>indigoferoid/millettioid clade</taxon>
        <taxon>Phaseoleae</taxon>
        <taxon>Flemingia</taxon>
    </lineage>
</organism>
<accession>A0ABD1MGK8</accession>
<evidence type="ECO:0000313" key="1">
    <source>
        <dbReference type="EMBL" id="KAL2334930.1"/>
    </source>
</evidence>
<proteinExistence type="predicted"/>
<sequence length="114" mass="13271">MVKEFDAKNLLKKLSNEAFSEQMFILENDLRYVYQCLRKKICGSTTANTTNPLLRELGGRILPWPRLPLSRFLLPRPVWTESAAPTPIRGSSFALAMGAWKPWERLKAWHERLR</sequence>